<comment type="similarity">
    <text evidence="1">Belongs to the dihydropyrimidine dehydrogenase family.</text>
</comment>
<name>A0A9D1IBH5_9FIRM</name>
<evidence type="ECO:0000256" key="1">
    <source>
        <dbReference type="ARBA" id="ARBA00010804"/>
    </source>
</evidence>
<evidence type="ECO:0000313" key="12">
    <source>
        <dbReference type="Proteomes" id="UP000824072"/>
    </source>
</evidence>
<keyword evidence="2" id="KW-0560">Oxidoreductase</keyword>
<dbReference type="Proteomes" id="UP000824072">
    <property type="component" value="Unassembled WGS sequence"/>
</dbReference>
<comment type="subunit">
    <text evidence="8">Heterotetramer of 2 PreA and 2 PreT subunits.</text>
</comment>
<accession>A0A9D1IBH5</accession>
<evidence type="ECO:0000256" key="8">
    <source>
        <dbReference type="ARBA" id="ARBA00049714"/>
    </source>
</evidence>
<dbReference type="PANTHER" id="PTHR43073">
    <property type="entry name" value="DIHYDROPYRIMIDINE DEHYDROGENASE [NADP(+)]"/>
    <property type="match status" value="1"/>
</dbReference>
<dbReference type="InterPro" id="IPR017896">
    <property type="entry name" value="4Fe4S_Fe-S-bd"/>
</dbReference>
<comment type="function">
    <text evidence="7">Involved in pyrimidine base degradation. Catalyzes physiologically the reduction of uracil to 5,6-dihydrouracil (DHU) by using NADH as a specific cosubstrate. It also catalyzes the reverse reaction and the reduction of thymine to 5,6-dihydrothymine (DHT).</text>
</comment>
<dbReference type="InterPro" id="IPR013785">
    <property type="entry name" value="Aldolase_TIM"/>
</dbReference>
<reference evidence="11" key="1">
    <citation type="submission" date="2020-10" db="EMBL/GenBank/DDBJ databases">
        <authorList>
            <person name="Gilroy R."/>
        </authorList>
    </citation>
    <scope>NUCLEOTIDE SEQUENCE</scope>
    <source>
        <strain evidence="11">ChiHcec3-11533</strain>
    </source>
</reference>
<dbReference type="Pfam" id="PF12838">
    <property type="entry name" value="Fer4_7"/>
    <property type="match status" value="1"/>
</dbReference>
<dbReference type="InterPro" id="IPR005720">
    <property type="entry name" value="Dihydroorotate_DH_cat"/>
</dbReference>
<dbReference type="Pfam" id="PF01180">
    <property type="entry name" value="DHO_dh"/>
    <property type="match status" value="1"/>
</dbReference>
<comment type="caution">
    <text evidence="11">The sequence shown here is derived from an EMBL/GenBank/DDBJ whole genome shotgun (WGS) entry which is preliminary data.</text>
</comment>
<evidence type="ECO:0000256" key="2">
    <source>
        <dbReference type="ARBA" id="ARBA00023002"/>
    </source>
</evidence>
<dbReference type="AlphaFoldDB" id="A0A9D1IBH5"/>
<comment type="catalytic activity">
    <reaction evidence="5">
        <text>5,6-dihydrothymine + NAD(+) = thymine + NADH + H(+)</text>
        <dbReference type="Rhea" id="RHEA:28791"/>
        <dbReference type="ChEBI" id="CHEBI:15378"/>
        <dbReference type="ChEBI" id="CHEBI:17821"/>
        <dbReference type="ChEBI" id="CHEBI:27468"/>
        <dbReference type="ChEBI" id="CHEBI:57540"/>
        <dbReference type="ChEBI" id="CHEBI:57945"/>
        <dbReference type="EC" id="1.3.1.1"/>
    </reaction>
</comment>
<evidence type="ECO:0000313" key="11">
    <source>
        <dbReference type="EMBL" id="HIU34217.1"/>
    </source>
</evidence>
<dbReference type="GO" id="GO:0005737">
    <property type="term" value="C:cytoplasm"/>
    <property type="evidence" value="ECO:0007669"/>
    <property type="project" value="InterPro"/>
</dbReference>
<sequence>MNMKVRYAGIELAHPIIAASAGTTMDAPEAVKCEDAGFSAVVLKSVQEEVIMRYNPFPRFKVLRSGIPGYESCTFYSYEQAYYGGIEEYAETVRKSKERTSIPIIASINCIQPETWAKYAVACEQAGADAVEIVPSCPSGLLVRDPSNDGHAIAVQALKDCKAAVKIPVIPKMSGQVANVLHTATCLDQAGADGLTMLNRATGIEIDIDAMRPILHGGVAGHGGSWALNAVLRWIIVTAPKVRATISATGGVMTGEDVIKCLLAGAQTTQIAAVVYLKGYKYVQTMLEQIRRYMERHELENLADIIGVAGKNFLSMEQYDRVTRYVSECDPEKCTGCRKCENVCIYDAISLKSGKCEIDPQKCDGCGLCPSVCRVGAIQIHPKEA</sequence>
<reference evidence="11" key="2">
    <citation type="journal article" date="2021" name="PeerJ">
        <title>Extensive microbial diversity within the chicken gut microbiome revealed by metagenomics and culture.</title>
        <authorList>
            <person name="Gilroy R."/>
            <person name="Ravi A."/>
            <person name="Getino M."/>
            <person name="Pursley I."/>
            <person name="Horton D.L."/>
            <person name="Alikhan N.F."/>
            <person name="Baker D."/>
            <person name="Gharbi K."/>
            <person name="Hall N."/>
            <person name="Watson M."/>
            <person name="Adriaenssens E.M."/>
            <person name="Foster-Nyarko E."/>
            <person name="Jarju S."/>
            <person name="Secka A."/>
            <person name="Antonio M."/>
            <person name="Oren A."/>
            <person name="Chaudhuri R.R."/>
            <person name="La Ragione R."/>
            <person name="Hildebrand F."/>
            <person name="Pallen M.J."/>
        </authorList>
    </citation>
    <scope>NUCLEOTIDE SEQUENCE</scope>
    <source>
        <strain evidence="11">ChiHcec3-11533</strain>
    </source>
</reference>
<dbReference type="PROSITE" id="PS51379">
    <property type="entry name" value="4FE4S_FER_2"/>
    <property type="match status" value="2"/>
</dbReference>
<evidence type="ECO:0000256" key="5">
    <source>
        <dbReference type="ARBA" id="ARBA00047685"/>
    </source>
</evidence>
<dbReference type="GO" id="GO:0004159">
    <property type="term" value="F:dihydropyrimidine dehydrogenase (NAD+) activity"/>
    <property type="evidence" value="ECO:0007669"/>
    <property type="project" value="UniProtKB-EC"/>
</dbReference>
<comment type="catalytic activity">
    <reaction evidence="6">
        <text>5,6-dihydrouracil + NAD(+) = uracil + NADH + H(+)</text>
        <dbReference type="Rhea" id="RHEA:20189"/>
        <dbReference type="ChEBI" id="CHEBI:15378"/>
        <dbReference type="ChEBI" id="CHEBI:15901"/>
        <dbReference type="ChEBI" id="CHEBI:17568"/>
        <dbReference type="ChEBI" id="CHEBI:57540"/>
        <dbReference type="ChEBI" id="CHEBI:57945"/>
        <dbReference type="EC" id="1.3.1.1"/>
    </reaction>
</comment>
<feature type="domain" description="4Fe-4S ferredoxin-type" evidence="10">
    <location>
        <begin position="354"/>
        <end position="383"/>
    </location>
</feature>
<dbReference type="EMBL" id="DVMU01000149">
    <property type="protein sequence ID" value="HIU34217.1"/>
    <property type="molecule type" value="Genomic_DNA"/>
</dbReference>
<evidence type="ECO:0000256" key="4">
    <source>
        <dbReference type="ARBA" id="ARBA00032722"/>
    </source>
</evidence>
<dbReference type="SUPFAM" id="SSF51395">
    <property type="entry name" value="FMN-linked oxidoreductases"/>
    <property type="match status" value="1"/>
</dbReference>
<dbReference type="Gene3D" id="3.20.20.70">
    <property type="entry name" value="Aldolase class I"/>
    <property type="match status" value="1"/>
</dbReference>
<dbReference type="EC" id="1.3.1.1" evidence="9"/>
<dbReference type="PANTHER" id="PTHR43073:SF2">
    <property type="entry name" value="DIHYDROPYRIMIDINE DEHYDROGENASE [NADP(+)]"/>
    <property type="match status" value="1"/>
</dbReference>
<evidence type="ECO:0000256" key="3">
    <source>
        <dbReference type="ARBA" id="ARBA00030119"/>
    </source>
</evidence>
<proteinExistence type="inferred from homology"/>
<dbReference type="SUPFAM" id="SSF54862">
    <property type="entry name" value="4Fe-4S ferredoxins"/>
    <property type="match status" value="1"/>
</dbReference>
<dbReference type="Gene3D" id="3.30.70.20">
    <property type="match status" value="2"/>
</dbReference>
<evidence type="ECO:0000256" key="7">
    <source>
        <dbReference type="ARBA" id="ARBA00049578"/>
    </source>
</evidence>
<evidence type="ECO:0000256" key="9">
    <source>
        <dbReference type="ARBA" id="ARBA00049728"/>
    </source>
</evidence>
<gene>
    <name evidence="11" type="ORF">IAB02_06600</name>
</gene>
<evidence type="ECO:0000256" key="6">
    <source>
        <dbReference type="ARBA" id="ARBA00048792"/>
    </source>
</evidence>
<protein>
    <recommendedName>
        <fullName evidence="9">dihydrouracil dehydrogenase (NAD(+))</fullName>
        <ecNumber evidence="9">1.3.1.1</ecNumber>
    </recommendedName>
    <alternativeName>
        <fullName evidence="4">Dihydrothymine dehydrogenase</fullName>
    </alternativeName>
    <alternativeName>
        <fullName evidence="3">Dihydrouracil dehydrogenase</fullName>
    </alternativeName>
</protein>
<organism evidence="11 12">
    <name type="scientific">Candidatus Pullichristensenella excrementigallinarum</name>
    <dbReference type="NCBI Taxonomy" id="2840907"/>
    <lineage>
        <taxon>Bacteria</taxon>
        <taxon>Bacillati</taxon>
        <taxon>Bacillota</taxon>
        <taxon>Clostridia</taxon>
        <taxon>Candidatus Pullichristensenella</taxon>
    </lineage>
</organism>
<feature type="domain" description="4Fe-4S ferredoxin-type" evidence="10">
    <location>
        <begin position="325"/>
        <end position="353"/>
    </location>
</feature>
<evidence type="ECO:0000259" key="10">
    <source>
        <dbReference type="PROSITE" id="PS51379"/>
    </source>
</evidence>